<dbReference type="RefSeq" id="WP_022862879.1">
    <property type="nucleotide sequence ID" value="NZ_ATVG01000004.1"/>
</dbReference>
<name>A0ABY7U8N1_9CORY</name>
<dbReference type="InterPro" id="IPR050570">
    <property type="entry name" value="Cell_wall_metabolism_enzyme"/>
</dbReference>
<dbReference type="PANTHER" id="PTHR21666:SF270">
    <property type="entry name" value="MUREIN HYDROLASE ACTIVATOR ENVC"/>
    <property type="match status" value="1"/>
</dbReference>
<feature type="signal peptide" evidence="2">
    <location>
        <begin position="1"/>
        <end position="33"/>
    </location>
</feature>
<sequence>MKRSHRARVAASAAAAALIAGLTLPLGTATAGAAPKNAATIDLSDGSAHPSLTHVDSASLADALVGLYESGKAVYNGEVTPQFSQTENGIAISVVIDPKSVPGLGDAFAPSKKQQSHQLSPSMTGKTANGSKVVFPTTGTLTSTFGARWGAQHNGIDVANSQGTPIVSAMDGEVISAGPAQGFGNWVRVRHDDGSIAVYGHMTAQSIQVSVGQRVTAGQQIAAIGNEGQSTGPHLHFEIWPDGATPSDPQQWFAQTGITV</sequence>
<feature type="region of interest" description="Disordered" evidence="1">
    <location>
        <begin position="108"/>
        <end position="131"/>
    </location>
</feature>
<evidence type="ECO:0000256" key="1">
    <source>
        <dbReference type="SAM" id="MobiDB-lite"/>
    </source>
</evidence>
<dbReference type="EMBL" id="CP063189">
    <property type="protein sequence ID" value="WCZ32098.1"/>
    <property type="molecule type" value="Genomic_DNA"/>
</dbReference>
<evidence type="ECO:0000256" key="2">
    <source>
        <dbReference type="SAM" id="SignalP"/>
    </source>
</evidence>
<keyword evidence="4" id="KW-0378">Hydrolase</keyword>
<feature type="compositionally biased region" description="Polar residues" evidence="1">
    <location>
        <begin position="112"/>
        <end position="130"/>
    </location>
</feature>
<proteinExistence type="predicted"/>
<reference evidence="4 5" key="1">
    <citation type="submission" date="2020-10" db="EMBL/GenBank/DDBJ databases">
        <title>Complete genome sequence of Corynebacterium massiliense DSM 45435, type strain of Corynebacterium massiliense.</title>
        <authorList>
            <person name="Busche T."/>
            <person name="Kalinowski J."/>
            <person name="Ruckert C."/>
        </authorList>
    </citation>
    <scope>NUCLEOTIDE SEQUENCE [LARGE SCALE GENOMIC DNA]</scope>
    <source>
        <strain evidence="4 5">DSM 45435</strain>
    </source>
</reference>
<keyword evidence="5" id="KW-1185">Reference proteome</keyword>
<dbReference type="Pfam" id="PF01551">
    <property type="entry name" value="Peptidase_M23"/>
    <property type="match status" value="1"/>
</dbReference>
<dbReference type="InterPro" id="IPR016047">
    <property type="entry name" value="M23ase_b-sheet_dom"/>
</dbReference>
<evidence type="ECO:0000313" key="4">
    <source>
        <dbReference type="EMBL" id="WCZ32098.1"/>
    </source>
</evidence>
<feature type="chain" id="PRO_5045151064" evidence="2">
    <location>
        <begin position="34"/>
        <end position="260"/>
    </location>
</feature>
<dbReference type="GO" id="GO:0016787">
    <property type="term" value="F:hydrolase activity"/>
    <property type="evidence" value="ECO:0007669"/>
    <property type="project" value="UniProtKB-KW"/>
</dbReference>
<evidence type="ECO:0000313" key="5">
    <source>
        <dbReference type="Proteomes" id="UP001220064"/>
    </source>
</evidence>
<dbReference type="PANTHER" id="PTHR21666">
    <property type="entry name" value="PEPTIDASE-RELATED"/>
    <property type="match status" value="1"/>
</dbReference>
<gene>
    <name evidence="4" type="primary">mepM</name>
    <name evidence="4" type="ORF">CMASS_03220</name>
</gene>
<dbReference type="InterPro" id="IPR011055">
    <property type="entry name" value="Dup_hybrid_motif"/>
</dbReference>
<keyword evidence="2" id="KW-0732">Signal</keyword>
<dbReference type="Proteomes" id="UP001220064">
    <property type="component" value="Chromosome"/>
</dbReference>
<dbReference type="EC" id="3.4.24.-" evidence="4"/>
<feature type="domain" description="M23ase beta-sheet core" evidence="3">
    <location>
        <begin position="152"/>
        <end position="248"/>
    </location>
</feature>
<organism evidence="4 5">
    <name type="scientific">Corynebacterium massiliense DSM 45435</name>
    <dbReference type="NCBI Taxonomy" id="1121364"/>
    <lineage>
        <taxon>Bacteria</taxon>
        <taxon>Bacillati</taxon>
        <taxon>Actinomycetota</taxon>
        <taxon>Actinomycetes</taxon>
        <taxon>Mycobacteriales</taxon>
        <taxon>Corynebacteriaceae</taxon>
        <taxon>Corynebacterium</taxon>
    </lineage>
</organism>
<dbReference type="Gene3D" id="2.70.70.10">
    <property type="entry name" value="Glucose Permease (Domain IIA)"/>
    <property type="match status" value="1"/>
</dbReference>
<evidence type="ECO:0000259" key="3">
    <source>
        <dbReference type="Pfam" id="PF01551"/>
    </source>
</evidence>
<dbReference type="CDD" id="cd12797">
    <property type="entry name" value="M23_peptidase"/>
    <property type="match status" value="1"/>
</dbReference>
<dbReference type="SUPFAM" id="SSF51261">
    <property type="entry name" value="Duplicated hybrid motif"/>
    <property type="match status" value="1"/>
</dbReference>
<protein>
    <submittedName>
        <fullName evidence="4">Murein DD-endopeptidase MepM</fullName>
        <ecNumber evidence="4">3.4.24.-</ecNumber>
    </submittedName>
</protein>
<accession>A0ABY7U8N1</accession>